<name>A0A1B6J754_9HEMI</name>
<evidence type="ECO:0000313" key="1">
    <source>
        <dbReference type="EMBL" id="JAS95002.1"/>
    </source>
</evidence>
<reference evidence="1" key="1">
    <citation type="submission" date="2015-11" db="EMBL/GenBank/DDBJ databases">
        <title>De novo transcriptome assembly of four potential Pierce s Disease insect vectors from Arizona vineyards.</title>
        <authorList>
            <person name="Tassone E.E."/>
        </authorList>
    </citation>
    <scope>NUCLEOTIDE SEQUENCE</scope>
</reference>
<accession>A0A1B6J754</accession>
<evidence type="ECO:0008006" key="2">
    <source>
        <dbReference type="Google" id="ProtNLM"/>
    </source>
</evidence>
<feature type="non-terminal residue" evidence="1">
    <location>
        <position position="100"/>
    </location>
</feature>
<sequence length="100" mass="11703">CQKIHKENCPIRPLVNFLNAPSYNLAKYLYSISKEHYKFKTDRLKNSSDLVSKINDIDIPNNSKFVSFDVTIFYKNVPIQEIILIIKNNLTEQNILNTQE</sequence>
<dbReference type="EMBL" id="GECU01012704">
    <property type="protein sequence ID" value="JAS95002.1"/>
    <property type="molecule type" value="Transcribed_RNA"/>
</dbReference>
<protein>
    <recommendedName>
        <fullName evidence="2">Reverse transcriptase domain-containing protein</fullName>
    </recommendedName>
</protein>
<gene>
    <name evidence="1" type="ORF">g.5016</name>
</gene>
<organism evidence="1">
    <name type="scientific">Homalodisca liturata</name>
    <dbReference type="NCBI Taxonomy" id="320908"/>
    <lineage>
        <taxon>Eukaryota</taxon>
        <taxon>Metazoa</taxon>
        <taxon>Ecdysozoa</taxon>
        <taxon>Arthropoda</taxon>
        <taxon>Hexapoda</taxon>
        <taxon>Insecta</taxon>
        <taxon>Pterygota</taxon>
        <taxon>Neoptera</taxon>
        <taxon>Paraneoptera</taxon>
        <taxon>Hemiptera</taxon>
        <taxon>Auchenorrhyncha</taxon>
        <taxon>Membracoidea</taxon>
        <taxon>Cicadellidae</taxon>
        <taxon>Cicadellinae</taxon>
        <taxon>Proconiini</taxon>
        <taxon>Homalodisca</taxon>
    </lineage>
</organism>
<feature type="non-terminal residue" evidence="1">
    <location>
        <position position="1"/>
    </location>
</feature>
<proteinExistence type="predicted"/>
<dbReference type="AlphaFoldDB" id="A0A1B6J754"/>